<feature type="binding site" evidence="2">
    <location>
        <begin position="96"/>
        <end position="99"/>
    </location>
    <ligand>
        <name>FAD</name>
        <dbReference type="ChEBI" id="CHEBI:57692"/>
    </ligand>
</feature>
<dbReference type="InterPro" id="IPR007867">
    <property type="entry name" value="GMC_OxRtase_C"/>
</dbReference>
<comment type="cofactor">
    <cofactor evidence="2">
        <name>FAD</name>
        <dbReference type="ChEBI" id="CHEBI:57692"/>
    </cofactor>
</comment>
<dbReference type="STRING" id="1231657.A0A1Y1ZHV5"/>
<dbReference type="Gene3D" id="3.30.560.10">
    <property type="entry name" value="Glucose Oxidase, domain 3"/>
    <property type="match status" value="1"/>
</dbReference>
<dbReference type="Gene3D" id="3.50.50.60">
    <property type="entry name" value="FAD/NAD(P)-binding domain"/>
    <property type="match status" value="1"/>
</dbReference>
<keyword evidence="5" id="KW-1185">Reference proteome</keyword>
<evidence type="ECO:0000313" key="4">
    <source>
        <dbReference type="EMBL" id="ORY09833.1"/>
    </source>
</evidence>
<feature type="domain" description="Glucose-methanol-choline oxidoreductase N-terminal" evidence="3">
    <location>
        <begin position="258"/>
        <end position="272"/>
    </location>
</feature>
<evidence type="ECO:0000313" key="5">
    <source>
        <dbReference type="Proteomes" id="UP000193144"/>
    </source>
</evidence>
<keyword evidence="2" id="KW-0274">FAD</keyword>
<dbReference type="SUPFAM" id="SSF51905">
    <property type="entry name" value="FAD/NAD(P)-binding domain"/>
    <property type="match status" value="1"/>
</dbReference>
<keyword evidence="2" id="KW-0285">Flavoprotein</keyword>
<comment type="similarity">
    <text evidence="1">Belongs to the GMC oxidoreductase family.</text>
</comment>
<reference evidence="4 5" key="1">
    <citation type="submission" date="2016-07" db="EMBL/GenBank/DDBJ databases">
        <title>Pervasive Adenine N6-methylation of Active Genes in Fungi.</title>
        <authorList>
            <consortium name="DOE Joint Genome Institute"/>
            <person name="Mondo S.J."/>
            <person name="Dannebaum R.O."/>
            <person name="Kuo R.C."/>
            <person name="Labutti K."/>
            <person name="Haridas S."/>
            <person name="Kuo A."/>
            <person name="Salamov A."/>
            <person name="Ahrendt S.R."/>
            <person name="Lipzen A."/>
            <person name="Sullivan W."/>
            <person name="Andreopoulos W.B."/>
            <person name="Clum A."/>
            <person name="Lindquist E."/>
            <person name="Daum C."/>
            <person name="Ramamoorthy G.K."/>
            <person name="Gryganskyi A."/>
            <person name="Culley D."/>
            <person name="Magnuson J.K."/>
            <person name="James T.Y."/>
            <person name="O'Malley M.A."/>
            <person name="Stajich J.E."/>
            <person name="Spatafora J.W."/>
            <person name="Visel A."/>
            <person name="Grigoriev I.V."/>
        </authorList>
    </citation>
    <scope>NUCLEOTIDE SEQUENCE [LARGE SCALE GENOMIC DNA]</scope>
    <source>
        <strain evidence="4 5">CBS 115471</strain>
    </source>
</reference>
<comment type="caution">
    <text evidence="4">The sequence shown here is derived from an EMBL/GenBank/DDBJ whole genome shotgun (WGS) entry which is preliminary data.</text>
</comment>
<accession>A0A1Y1ZHV5</accession>
<dbReference type="EMBL" id="MCFA01000081">
    <property type="protein sequence ID" value="ORY09833.1"/>
    <property type="molecule type" value="Genomic_DNA"/>
</dbReference>
<dbReference type="GO" id="GO:0050660">
    <property type="term" value="F:flavin adenine dinucleotide binding"/>
    <property type="evidence" value="ECO:0007669"/>
    <property type="project" value="InterPro"/>
</dbReference>
<evidence type="ECO:0000256" key="1">
    <source>
        <dbReference type="ARBA" id="ARBA00010790"/>
    </source>
</evidence>
<dbReference type="PROSITE" id="PS00624">
    <property type="entry name" value="GMC_OXRED_2"/>
    <property type="match status" value="1"/>
</dbReference>
<evidence type="ECO:0000256" key="2">
    <source>
        <dbReference type="PIRSR" id="PIRSR000137-2"/>
    </source>
</evidence>
<protein>
    <submittedName>
        <fullName evidence="4">Glucose dehydrogenase</fullName>
    </submittedName>
</protein>
<dbReference type="PANTHER" id="PTHR11552:SF123">
    <property type="entry name" value="GMC OXIDOREDUCTASE (AFU_ORTHOLOGUE AFUA_2G01770)-RELATED"/>
    <property type="match status" value="1"/>
</dbReference>
<dbReference type="OrthoDB" id="269227at2759"/>
<dbReference type="Pfam" id="PF05199">
    <property type="entry name" value="GMC_oxred_C"/>
    <property type="match status" value="1"/>
</dbReference>
<sequence>MSTTSSDYDYIIVGGGTAGVVIASRLSQYLPTSRILLLEAGPDAVNDPAVTDPFPWMELFMKGYMIDYSTTPQSYLNDRQILNPAGRLLSGSSAVNVGVWMRASSTDYALIAQKAGDKRFEFKNLVKYFKRVETFWDKDADERYHGFDGPIKTTGGRKYPLGDTILRTAENLGHQLNKEANKGDPTGLIQTTQCYNATSESSCERQHSAKVFDLSKVDVRCGSPIARILFDDNKTATGVQLVSGEVLNAKKEVIVSCGAQKTPQVLMLSGIGPSDELSKNNITHVLDSPYVGKNLFDHNGLTQFFKIKHPERGLVYPFTEKTRKPEYGQGISWEWIVFNNIPKLDLAPILASDNELAVNEGLHPHLQEKRCHFMTIPWYFPIALTPMYNPTIGHDDGKHIAFTSLHLLPLSRGTVTLRSADPSDNPVIDPKYLSTATDRFIMHRAVRATLSFISTSPLAEQLDGETPPAPEGYSGPAWPALTAESSDKEVDDRIRAFTATIAHPMGTCALGTVLDDEFRVKGVKGLRVCDASVFPEPVGAMPSLTIYALAEMCADLVAGRA</sequence>
<proteinExistence type="inferred from homology"/>
<gene>
    <name evidence="4" type="ORF">BCR34DRAFT_567785</name>
</gene>
<dbReference type="PIRSF" id="PIRSF000137">
    <property type="entry name" value="Alcohol_oxidase"/>
    <property type="match status" value="1"/>
</dbReference>
<dbReference type="InterPro" id="IPR012132">
    <property type="entry name" value="GMC_OxRdtase"/>
</dbReference>
<dbReference type="AlphaFoldDB" id="A0A1Y1ZHV5"/>
<organism evidence="4 5">
    <name type="scientific">Clohesyomyces aquaticus</name>
    <dbReference type="NCBI Taxonomy" id="1231657"/>
    <lineage>
        <taxon>Eukaryota</taxon>
        <taxon>Fungi</taxon>
        <taxon>Dikarya</taxon>
        <taxon>Ascomycota</taxon>
        <taxon>Pezizomycotina</taxon>
        <taxon>Dothideomycetes</taxon>
        <taxon>Pleosporomycetidae</taxon>
        <taxon>Pleosporales</taxon>
        <taxon>Lindgomycetaceae</taxon>
        <taxon>Clohesyomyces</taxon>
    </lineage>
</organism>
<name>A0A1Y1ZHV5_9PLEO</name>
<dbReference type="SUPFAM" id="SSF54373">
    <property type="entry name" value="FAD-linked reductases, C-terminal domain"/>
    <property type="match status" value="1"/>
</dbReference>
<evidence type="ECO:0000259" key="3">
    <source>
        <dbReference type="PROSITE" id="PS00624"/>
    </source>
</evidence>
<dbReference type="GO" id="GO:0016614">
    <property type="term" value="F:oxidoreductase activity, acting on CH-OH group of donors"/>
    <property type="evidence" value="ECO:0007669"/>
    <property type="project" value="InterPro"/>
</dbReference>
<dbReference type="PANTHER" id="PTHR11552">
    <property type="entry name" value="GLUCOSE-METHANOL-CHOLINE GMC OXIDOREDUCTASE"/>
    <property type="match status" value="1"/>
</dbReference>
<dbReference type="Proteomes" id="UP000193144">
    <property type="component" value="Unassembled WGS sequence"/>
</dbReference>
<dbReference type="Pfam" id="PF00732">
    <property type="entry name" value="GMC_oxred_N"/>
    <property type="match status" value="1"/>
</dbReference>
<dbReference type="InterPro" id="IPR000172">
    <property type="entry name" value="GMC_OxRdtase_N"/>
</dbReference>
<dbReference type="InterPro" id="IPR036188">
    <property type="entry name" value="FAD/NAD-bd_sf"/>
</dbReference>